<evidence type="ECO:0000259" key="10">
    <source>
        <dbReference type="Pfam" id="PF20473"/>
    </source>
</evidence>
<keyword evidence="12" id="KW-1185">Reference proteome</keyword>
<evidence type="ECO:0000256" key="3">
    <source>
        <dbReference type="ARBA" id="ARBA00022679"/>
    </source>
</evidence>
<feature type="domain" description="MmeI-like target recognition" evidence="8">
    <location>
        <begin position="699"/>
        <end position="902"/>
    </location>
</feature>
<evidence type="ECO:0000259" key="6">
    <source>
        <dbReference type="Pfam" id="PF20464"/>
    </source>
</evidence>
<dbReference type="InterPro" id="IPR050953">
    <property type="entry name" value="N4_N6_ade-DNA_methylase"/>
</dbReference>
<proteinExistence type="predicted"/>
<keyword evidence="2" id="KW-0489">Methyltransferase</keyword>
<dbReference type="PANTHER" id="PTHR33841">
    <property type="entry name" value="DNA METHYLTRANSFERASE YEEA-RELATED"/>
    <property type="match status" value="1"/>
</dbReference>
<dbReference type="EC" id="2.1.1.72" evidence="1"/>
<dbReference type="PANTHER" id="PTHR33841:SF1">
    <property type="entry name" value="DNA METHYLTRANSFERASE A"/>
    <property type="match status" value="1"/>
</dbReference>
<accession>A0A1Q8YAK8</accession>
<dbReference type="InterPro" id="IPR046818">
    <property type="entry name" value="MmeI_C"/>
</dbReference>
<feature type="domain" description="MmeI-like N-terminal" evidence="6">
    <location>
        <begin position="11"/>
        <end position="177"/>
    </location>
</feature>
<dbReference type="InterPro" id="IPR046817">
    <property type="entry name" value="MmeI_N"/>
</dbReference>
<evidence type="ECO:0000313" key="11">
    <source>
        <dbReference type="EMBL" id="OLP05116.1"/>
    </source>
</evidence>
<feature type="region of interest" description="Disordered" evidence="5">
    <location>
        <begin position="1010"/>
        <end position="1029"/>
    </location>
</feature>
<feature type="domain" description="MmeI-like DNA-methyltransferase" evidence="10">
    <location>
        <begin position="608"/>
        <end position="675"/>
    </location>
</feature>
<protein>
    <recommendedName>
        <fullName evidence="1">site-specific DNA-methyltransferase (adenine-specific)</fullName>
        <ecNumber evidence="1">2.1.1.72</ecNumber>
    </recommendedName>
</protein>
<dbReference type="Pfam" id="PF20467">
    <property type="entry name" value="MmeI_C"/>
    <property type="match status" value="1"/>
</dbReference>
<feature type="domain" description="MmeI-like helicase spacer" evidence="7">
    <location>
        <begin position="183"/>
        <end position="271"/>
    </location>
</feature>
<organism evidence="11 12">
    <name type="scientific">Rhodoferax antarcticus ANT.BR</name>
    <dbReference type="NCBI Taxonomy" id="1111071"/>
    <lineage>
        <taxon>Bacteria</taxon>
        <taxon>Pseudomonadati</taxon>
        <taxon>Pseudomonadota</taxon>
        <taxon>Betaproteobacteria</taxon>
        <taxon>Burkholderiales</taxon>
        <taxon>Comamonadaceae</taxon>
        <taxon>Rhodoferax</taxon>
    </lineage>
</organism>
<evidence type="ECO:0000259" key="8">
    <source>
        <dbReference type="Pfam" id="PF20466"/>
    </source>
</evidence>
<dbReference type="Pfam" id="PF20473">
    <property type="entry name" value="MmeI_Mtase"/>
    <property type="match status" value="2"/>
</dbReference>
<dbReference type="InterPro" id="IPR046819">
    <property type="entry name" value="MmeI_hel"/>
</dbReference>
<sequence length="1029" mass="114555">MPISWNEIKSRAHAFSRTWVDAANEDSQGKPFWIDFFEIFGITNKRVATFEHAVKKLLGEKARVDGFVDLFWPGMLLVEQKSRGKNLDAALTQALSYFPGIAERDLPQIIIVCDFARFRVHRLATGETVEFALKDLHKHIKIFGFVAGYKALEIKPQDPVNIKAAFALGRLHDALKASGYTDHPLEVLLVRLLFCLFADDTGIFQPAQAFRAFIEERTATDGSDLGSRLGQLFQILNTADGAGSVGNHENKRSKALDEQVAAFPYVNGKLFDEPLPMADFSAAMREALLDACALDWSAISPAIFGSLFQSIMDDKARRNLGAHYTSEENILKLIKPLFLDELWAEFGKVKSNKNRLFEFHKKLRTLTFFDPACGCGNFLVISYRELRLLELEVLRASNTAGQLSVDVHQLIGVNVDQFYGIEIEEFPAQIAQVALWLMDHQMNLRVSEEFGLYFARIPLRTTPHVVHGNALRLDWNEVLPVERCSYVLGNPPFIGKKEQSVAQKADFAPVMTAVHGAGVLDFVSAWYVKATQYVRGDAPARARQMPGAHTLRFLKSPPTSAPPTPHWTDEAQANGGQIPISGTNAGKTTVATTNLGSDPYLPDHIPITRCAFVSTNSITQGEQVGVLWGWMLAQHMHIHFAHRTFSWSNEASGKAAVHCVIIGFGLEDRPGKMIYEYDDVRGKPHAVTVGNISPYLTDTPSVVVCKRATPICPAPEIVFGSKAVDFGHFILEEAELDGFLKKEPQAKPYIREYIGGEEFLNGTKRFCLWLKDIPPGQLRAMPEVLKRVEAVKAERLKSVKAPTRELAKTPSEFGENRQPSTPYLLIPKVSSENRDYVPLGFFGPEVIINPSVLVVPQAGLLELGVLQSAMHMAWMRATAGRMKSDYQYSAQIVYNNFPWPDLPKTSEQNQPPAPVHKAQAAIETAAQAVLDARAQFQTGEHPASLADLYDPLTMPSVLLKAHQKLDAAVDAAYASSGGKKTWKSDAERVAYLFELYQRYTSLLPVTAAKPKRKSKNVIRNREKNEWPSF</sequence>
<dbReference type="Pfam" id="PF20464">
    <property type="entry name" value="MmeI_N"/>
    <property type="match status" value="1"/>
</dbReference>
<dbReference type="Pfam" id="PF20465">
    <property type="entry name" value="MmeI_hel"/>
    <property type="match status" value="1"/>
</dbReference>
<comment type="catalytic activity">
    <reaction evidence="4">
        <text>a 2'-deoxyadenosine in DNA + S-adenosyl-L-methionine = an N(6)-methyl-2'-deoxyadenosine in DNA + S-adenosyl-L-homocysteine + H(+)</text>
        <dbReference type="Rhea" id="RHEA:15197"/>
        <dbReference type="Rhea" id="RHEA-COMP:12418"/>
        <dbReference type="Rhea" id="RHEA-COMP:12419"/>
        <dbReference type="ChEBI" id="CHEBI:15378"/>
        <dbReference type="ChEBI" id="CHEBI:57856"/>
        <dbReference type="ChEBI" id="CHEBI:59789"/>
        <dbReference type="ChEBI" id="CHEBI:90615"/>
        <dbReference type="ChEBI" id="CHEBI:90616"/>
        <dbReference type="EC" id="2.1.1.72"/>
    </reaction>
</comment>
<dbReference type="InterPro" id="IPR046820">
    <property type="entry name" value="MmeI_TRD"/>
</dbReference>
<evidence type="ECO:0000259" key="9">
    <source>
        <dbReference type="Pfam" id="PF20467"/>
    </source>
</evidence>
<dbReference type="Proteomes" id="UP000185911">
    <property type="component" value="Unassembled WGS sequence"/>
</dbReference>
<dbReference type="SUPFAM" id="SSF53335">
    <property type="entry name" value="S-adenosyl-L-methionine-dependent methyltransferases"/>
    <property type="match status" value="1"/>
</dbReference>
<evidence type="ECO:0000256" key="5">
    <source>
        <dbReference type="SAM" id="MobiDB-lite"/>
    </source>
</evidence>
<evidence type="ECO:0000256" key="2">
    <source>
        <dbReference type="ARBA" id="ARBA00022603"/>
    </source>
</evidence>
<dbReference type="InterPro" id="IPR029063">
    <property type="entry name" value="SAM-dependent_MTases_sf"/>
</dbReference>
<evidence type="ECO:0000259" key="7">
    <source>
        <dbReference type="Pfam" id="PF20465"/>
    </source>
</evidence>
<dbReference type="RefSeq" id="WP_241839262.1">
    <property type="nucleotide sequence ID" value="NZ_MSYM01000018.1"/>
</dbReference>
<evidence type="ECO:0000256" key="4">
    <source>
        <dbReference type="ARBA" id="ARBA00047942"/>
    </source>
</evidence>
<feature type="region of interest" description="Disordered" evidence="5">
    <location>
        <begin position="552"/>
        <end position="585"/>
    </location>
</feature>
<dbReference type="AlphaFoldDB" id="A0A1Q8YAK8"/>
<feature type="domain" description="MmeI-like DNA-methyltransferase" evidence="10">
    <location>
        <begin position="348"/>
        <end position="536"/>
    </location>
</feature>
<dbReference type="Gene3D" id="3.40.50.150">
    <property type="entry name" value="Vaccinia Virus protein VP39"/>
    <property type="match status" value="1"/>
</dbReference>
<gene>
    <name evidence="11" type="primary">mmeIRM</name>
    <name evidence="11" type="ORF">BLL52_3936</name>
</gene>
<evidence type="ECO:0000256" key="1">
    <source>
        <dbReference type="ARBA" id="ARBA00011900"/>
    </source>
</evidence>
<comment type="caution">
    <text evidence="11">The sequence shown here is derived from an EMBL/GenBank/DDBJ whole genome shotgun (WGS) entry which is preliminary data.</text>
</comment>
<feature type="domain" description="MmeI-like C-terminal" evidence="9">
    <location>
        <begin position="917"/>
        <end position="1003"/>
    </location>
</feature>
<keyword evidence="3" id="KW-0808">Transferase</keyword>
<feature type="compositionally biased region" description="Basic and acidic residues" evidence="5">
    <location>
        <begin position="1019"/>
        <end position="1029"/>
    </location>
</feature>
<reference evidence="11 12" key="1">
    <citation type="submission" date="2017-01" db="EMBL/GenBank/DDBJ databases">
        <title>Genome sequence of Rhodoferax antarcticus ANT.BR, a psychrophilic purple nonsulfur bacterium from an Antarctic microbial mat.</title>
        <authorList>
            <person name="Baker J."/>
            <person name="Riester C."/>
            <person name="Skinner B."/>
            <person name="Newell A."/>
            <person name="Swingley W."/>
            <person name="Madigan M."/>
            <person name="Jung D."/>
            <person name="Asao M."/>
            <person name="Chen M."/>
            <person name="Loughlin P."/>
            <person name="Pan H."/>
            <person name="Lin S."/>
            <person name="Li N."/>
            <person name="Shaw J."/>
            <person name="Prado M."/>
            <person name="Sherman C."/>
            <person name="Li X."/>
            <person name="Tang J."/>
            <person name="Blankenship R."/>
            <person name="Zhao T."/>
            <person name="Touchman J."/>
            <person name="Sattley M."/>
        </authorList>
    </citation>
    <scope>NUCLEOTIDE SEQUENCE [LARGE SCALE GENOMIC DNA]</scope>
    <source>
        <strain evidence="11 12">ANT.BR</strain>
    </source>
</reference>
<dbReference type="GO" id="GO:0009007">
    <property type="term" value="F:site-specific DNA-methyltransferase (adenine-specific) activity"/>
    <property type="evidence" value="ECO:0007669"/>
    <property type="project" value="UniProtKB-EC"/>
</dbReference>
<dbReference type="EMBL" id="MSYM01000018">
    <property type="protein sequence ID" value="OLP05116.1"/>
    <property type="molecule type" value="Genomic_DNA"/>
</dbReference>
<evidence type="ECO:0000313" key="12">
    <source>
        <dbReference type="Proteomes" id="UP000185911"/>
    </source>
</evidence>
<dbReference type="GO" id="GO:0032259">
    <property type="term" value="P:methylation"/>
    <property type="evidence" value="ECO:0007669"/>
    <property type="project" value="UniProtKB-KW"/>
</dbReference>
<dbReference type="Pfam" id="PF20466">
    <property type="entry name" value="MmeI_TRD"/>
    <property type="match status" value="1"/>
</dbReference>
<name>A0A1Q8YAK8_9BURK</name>
<dbReference type="InterPro" id="IPR046816">
    <property type="entry name" value="MmeI_Mtase"/>
</dbReference>